<keyword evidence="1 3" id="KW-0808">Transferase</keyword>
<dbReference type="EMBL" id="JACTVM010000001">
    <property type="protein sequence ID" value="MBC9225794.1"/>
    <property type="molecule type" value="Genomic_DNA"/>
</dbReference>
<comment type="caution">
    <text evidence="3">The sequence shown here is derived from an EMBL/GenBank/DDBJ whole genome shotgun (WGS) entry which is preliminary data.</text>
</comment>
<evidence type="ECO:0000313" key="4">
    <source>
        <dbReference type="Proteomes" id="UP000620591"/>
    </source>
</evidence>
<protein>
    <submittedName>
        <fullName evidence="3">NTP transferase domain-containing protein</fullName>
    </submittedName>
</protein>
<dbReference type="AlphaFoldDB" id="A0A8I0ETI3"/>
<evidence type="ECO:0000256" key="1">
    <source>
        <dbReference type="ARBA" id="ARBA00022679"/>
    </source>
</evidence>
<dbReference type="PANTHER" id="PTHR19136:SF81">
    <property type="entry name" value="MOLYBDENUM COFACTOR GUANYLYLTRANSFERASE"/>
    <property type="match status" value="1"/>
</dbReference>
<evidence type="ECO:0000313" key="3">
    <source>
        <dbReference type="EMBL" id="MBC9225794.1"/>
    </source>
</evidence>
<dbReference type="InterPro" id="IPR029044">
    <property type="entry name" value="Nucleotide-diphossugar_trans"/>
</dbReference>
<organism evidence="3 4">
    <name type="scientific">Aeromicrobium senzhongii</name>
    <dbReference type="NCBI Taxonomy" id="2663859"/>
    <lineage>
        <taxon>Bacteria</taxon>
        <taxon>Bacillati</taxon>
        <taxon>Actinomycetota</taxon>
        <taxon>Actinomycetes</taxon>
        <taxon>Propionibacteriales</taxon>
        <taxon>Nocardioidaceae</taxon>
        <taxon>Aeromicrobium</taxon>
    </lineage>
</organism>
<accession>A0A8I0ETI3</accession>
<dbReference type="RefSeq" id="WP_187768855.1">
    <property type="nucleotide sequence ID" value="NZ_JACTVM010000001.1"/>
</dbReference>
<evidence type="ECO:0000259" key="2">
    <source>
        <dbReference type="Pfam" id="PF12804"/>
    </source>
</evidence>
<dbReference type="Gene3D" id="3.90.550.10">
    <property type="entry name" value="Spore Coat Polysaccharide Biosynthesis Protein SpsA, Chain A"/>
    <property type="match status" value="1"/>
</dbReference>
<gene>
    <name evidence="3" type="ORF">IBG24_05650</name>
</gene>
<reference evidence="3" key="1">
    <citation type="submission" date="2020-09" db="EMBL/GenBank/DDBJ databases">
        <title>Novel species in genus Aeromicrobium.</title>
        <authorList>
            <person name="Zhang G."/>
        </authorList>
    </citation>
    <scope>NUCLEOTIDE SEQUENCE</scope>
    <source>
        <strain evidence="3">Zg-636</strain>
    </source>
</reference>
<feature type="domain" description="MobA-like NTP transferase" evidence="2">
    <location>
        <begin position="6"/>
        <end position="150"/>
    </location>
</feature>
<dbReference type="Proteomes" id="UP000620591">
    <property type="component" value="Unassembled WGS sequence"/>
</dbReference>
<dbReference type="InterPro" id="IPR025877">
    <property type="entry name" value="MobA-like_NTP_Trfase"/>
</dbReference>
<dbReference type="SUPFAM" id="SSF53448">
    <property type="entry name" value="Nucleotide-diphospho-sugar transferases"/>
    <property type="match status" value="1"/>
</dbReference>
<dbReference type="GO" id="GO:0016779">
    <property type="term" value="F:nucleotidyltransferase activity"/>
    <property type="evidence" value="ECO:0007669"/>
    <property type="project" value="TreeGrafter"/>
</dbReference>
<sequence length="187" mass="19670">MEPFHAIVLAGGRARRLGGRDKLMVRVGGRTLLEGVVAALPHARSVAVVGARRDLELDREVLWVREDPPFAGPLHAVAAGLAALRAQDDDEVLILAGDLLRPDLVVTALSQGSGARVAVDPEGRRQWACSRARAGDLARALAATPTADAALKAAIGALDPLEVPLTAEAVADLDTPDDLEEYADVER</sequence>
<name>A0A8I0ETI3_9ACTN</name>
<proteinExistence type="predicted"/>
<dbReference type="Pfam" id="PF12804">
    <property type="entry name" value="NTP_transf_3"/>
    <property type="match status" value="1"/>
</dbReference>
<dbReference type="PANTHER" id="PTHR19136">
    <property type="entry name" value="MOLYBDENUM COFACTOR GUANYLYLTRANSFERASE"/>
    <property type="match status" value="1"/>
</dbReference>